<evidence type="ECO:0000313" key="10">
    <source>
        <dbReference type="EMBL" id="KAG0691394.1"/>
    </source>
</evidence>
<proteinExistence type="inferred from homology"/>
<dbReference type="SMART" id="SM00726">
    <property type="entry name" value="UIM"/>
    <property type="match status" value="2"/>
</dbReference>
<keyword evidence="4" id="KW-0963">Cytoplasm</keyword>
<feature type="domain" description="ENTH" evidence="9">
    <location>
        <begin position="12"/>
        <end position="144"/>
    </location>
</feature>
<keyword evidence="6" id="KW-0446">Lipid-binding</keyword>
<evidence type="ECO:0000256" key="6">
    <source>
        <dbReference type="ARBA" id="ARBA00023121"/>
    </source>
</evidence>
<comment type="caution">
    <text evidence="10">The sequence shown here is derived from an EMBL/GenBank/DDBJ whole genome shotgun (WGS) entry which is preliminary data.</text>
</comment>
<evidence type="ECO:0000256" key="3">
    <source>
        <dbReference type="ARBA" id="ARBA00010130"/>
    </source>
</evidence>
<dbReference type="InterPro" id="IPR003903">
    <property type="entry name" value="UIM_dom"/>
</dbReference>
<evidence type="ECO:0000256" key="5">
    <source>
        <dbReference type="ARBA" id="ARBA00022553"/>
    </source>
</evidence>
<dbReference type="PANTHER" id="PTHR12276:SF110">
    <property type="entry name" value="EPSIN-1-RELATED"/>
    <property type="match status" value="1"/>
</dbReference>
<dbReference type="PROSITE" id="PS50330">
    <property type="entry name" value="UIM"/>
    <property type="match status" value="1"/>
</dbReference>
<dbReference type="OrthoDB" id="4033880at2759"/>
<keyword evidence="7" id="KW-0175">Coiled coil</keyword>
<protein>
    <recommendedName>
        <fullName evidence="9">ENTH domain-containing protein</fullName>
    </recommendedName>
</protein>
<evidence type="ECO:0000256" key="7">
    <source>
        <dbReference type="SAM" id="Coils"/>
    </source>
</evidence>
<dbReference type="GO" id="GO:0030276">
    <property type="term" value="F:clathrin binding"/>
    <property type="evidence" value="ECO:0007669"/>
    <property type="project" value="TreeGrafter"/>
</dbReference>
<sequence>MAGKSVLRSIKNVTSGYSSAQILVRECTSNDPASPTITMMSEIADLTYKNGSFQDAIDILDKRLNDKGKNWRHVAKALTLLDYLVRYGSDDVIIWAKDNLYIIKTLREFNVRDSQGNDQGSIIRVKAKELTSLLQDDERLKQERDAAQKSGNRGRRRRGGFRRGGSRSLTDDNEVYDEDLARALEKSRETADEEERKRREQSDESLERAIQLSLEEEEMRKKNQNLLNLNDESNAPDVFGFYEQQQQQQQQNQGQIVGYDMFGNPIYANQPMATGYLQNAYQDFANQQLAAQQLAAQQQALYLQQQQALYQQQLNAAANAQIPMQTGSNNPFGQQQLMLQQQQQQEEQERQRQEQLLMLQKQKEAEEEAKRREEELKKQQLLLQQQQQQLLEQQQRVQQLQQQASQSPIKPTITGSQKMNQQYSQLNQLLAEGTGIDTFGNTGDARISAQFTKTGNFINSQGTGFKQVSSQGNPFLDTQFTGIGVTAPAASTIVPAETGYGFGNQQLQRNTNNTNSLIDL</sequence>
<evidence type="ECO:0000256" key="1">
    <source>
        <dbReference type="ARBA" id="ARBA00004170"/>
    </source>
</evidence>
<dbReference type="Proteomes" id="UP000697127">
    <property type="component" value="Unassembled WGS sequence"/>
</dbReference>
<reference evidence="10" key="1">
    <citation type="submission" date="2020-11" db="EMBL/GenBank/DDBJ databases">
        <title>Kefir isolates.</title>
        <authorList>
            <person name="Marcisauskas S."/>
            <person name="Kim Y."/>
            <person name="Blasche S."/>
        </authorList>
    </citation>
    <scope>NUCLEOTIDE SEQUENCE</scope>
    <source>
        <strain evidence="10">Olga-1</strain>
    </source>
</reference>
<keyword evidence="11" id="KW-1185">Reference proteome</keyword>
<dbReference type="CDD" id="cd22249">
    <property type="entry name" value="UDM1_RNF168_RNF169-like"/>
    <property type="match status" value="1"/>
</dbReference>
<dbReference type="CDD" id="cd16991">
    <property type="entry name" value="ENTH_Ent1_Ent2"/>
    <property type="match status" value="1"/>
</dbReference>
<keyword evidence="5" id="KW-0597">Phosphoprotein</keyword>
<comment type="similarity">
    <text evidence="3">Belongs to the epsin family.</text>
</comment>
<dbReference type="GO" id="GO:0030125">
    <property type="term" value="C:clathrin vesicle coat"/>
    <property type="evidence" value="ECO:0007669"/>
    <property type="project" value="TreeGrafter"/>
</dbReference>
<dbReference type="InterPro" id="IPR013809">
    <property type="entry name" value="ENTH"/>
</dbReference>
<name>A0A9P6WQI9_9ASCO</name>
<evidence type="ECO:0000313" key="11">
    <source>
        <dbReference type="Proteomes" id="UP000697127"/>
    </source>
</evidence>
<dbReference type="PROSITE" id="PS50942">
    <property type="entry name" value="ENTH"/>
    <property type="match status" value="1"/>
</dbReference>
<dbReference type="GO" id="GO:0007015">
    <property type="term" value="P:actin filament organization"/>
    <property type="evidence" value="ECO:0007669"/>
    <property type="project" value="TreeGrafter"/>
</dbReference>
<dbReference type="PANTHER" id="PTHR12276">
    <property type="entry name" value="EPSIN/ENT-RELATED"/>
    <property type="match status" value="1"/>
</dbReference>
<dbReference type="Pfam" id="PF01417">
    <property type="entry name" value="ENTH"/>
    <property type="match status" value="1"/>
</dbReference>
<feature type="compositionally biased region" description="Basic residues" evidence="8">
    <location>
        <begin position="152"/>
        <end position="165"/>
    </location>
</feature>
<dbReference type="InterPro" id="IPR008942">
    <property type="entry name" value="ENTH_VHS"/>
</dbReference>
<dbReference type="FunFam" id="1.25.40.90:FF:000006">
    <property type="entry name" value="Clathrin interactor 1"/>
    <property type="match status" value="1"/>
</dbReference>
<organism evidence="10 11">
    <name type="scientific">Pichia californica</name>
    <dbReference type="NCBI Taxonomy" id="460514"/>
    <lineage>
        <taxon>Eukaryota</taxon>
        <taxon>Fungi</taxon>
        <taxon>Dikarya</taxon>
        <taxon>Ascomycota</taxon>
        <taxon>Saccharomycotina</taxon>
        <taxon>Pichiomycetes</taxon>
        <taxon>Pichiales</taxon>
        <taxon>Pichiaceae</taxon>
        <taxon>Pichia</taxon>
    </lineage>
</organism>
<evidence type="ECO:0000256" key="2">
    <source>
        <dbReference type="ARBA" id="ARBA00004496"/>
    </source>
</evidence>
<evidence type="ECO:0000259" key="9">
    <source>
        <dbReference type="PROSITE" id="PS50942"/>
    </source>
</evidence>
<comment type="subcellular location">
    <subcellularLocation>
        <location evidence="2">Cytoplasm</location>
    </subcellularLocation>
    <subcellularLocation>
        <location evidence="1">Membrane</location>
        <topology evidence="1">Peripheral membrane protein</topology>
    </subcellularLocation>
</comment>
<evidence type="ECO:0000256" key="4">
    <source>
        <dbReference type="ARBA" id="ARBA00022490"/>
    </source>
</evidence>
<accession>A0A9P6WQI9</accession>
<dbReference type="EMBL" id="PUHW01000001">
    <property type="protein sequence ID" value="KAG0691394.1"/>
    <property type="molecule type" value="Genomic_DNA"/>
</dbReference>
<feature type="region of interest" description="Disordered" evidence="8">
    <location>
        <begin position="139"/>
        <end position="206"/>
    </location>
</feature>
<dbReference type="GO" id="GO:0005768">
    <property type="term" value="C:endosome"/>
    <property type="evidence" value="ECO:0007669"/>
    <property type="project" value="TreeGrafter"/>
</dbReference>
<dbReference type="SMART" id="SM00273">
    <property type="entry name" value="ENTH"/>
    <property type="match status" value="1"/>
</dbReference>
<dbReference type="GO" id="GO:0005886">
    <property type="term" value="C:plasma membrane"/>
    <property type="evidence" value="ECO:0007669"/>
    <property type="project" value="TreeGrafter"/>
</dbReference>
<dbReference type="SUPFAM" id="SSF48464">
    <property type="entry name" value="ENTH/VHS domain"/>
    <property type="match status" value="1"/>
</dbReference>
<dbReference type="AlphaFoldDB" id="A0A9P6WQI9"/>
<gene>
    <name evidence="10" type="ORF">C6P40_000011</name>
</gene>
<dbReference type="Gene3D" id="1.25.40.90">
    <property type="match status" value="1"/>
</dbReference>
<dbReference type="GO" id="GO:0005543">
    <property type="term" value="F:phospholipid binding"/>
    <property type="evidence" value="ECO:0007669"/>
    <property type="project" value="TreeGrafter"/>
</dbReference>
<evidence type="ECO:0000256" key="8">
    <source>
        <dbReference type="SAM" id="MobiDB-lite"/>
    </source>
</evidence>
<feature type="compositionally biased region" description="Basic and acidic residues" evidence="8">
    <location>
        <begin position="179"/>
        <end position="206"/>
    </location>
</feature>
<feature type="coiled-coil region" evidence="7">
    <location>
        <begin position="334"/>
        <end position="403"/>
    </location>
</feature>
<dbReference type="GO" id="GO:0006897">
    <property type="term" value="P:endocytosis"/>
    <property type="evidence" value="ECO:0007669"/>
    <property type="project" value="TreeGrafter"/>
</dbReference>